<protein>
    <submittedName>
        <fullName evidence="3">Uncharacterized protein</fullName>
    </submittedName>
</protein>
<reference evidence="3" key="1">
    <citation type="submission" date="2022-07" db="EMBL/GenBank/DDBJ databases">
        <title>Fungi with potential for degradation of polypropylene.</title>
        <authorList>
            <person name="Gostincar C."/>
        </authorList>
    </citation>
    <scope>NUCLEOTIDE SEQUENCE</scope>
    <source>
        <strain evidence="3">EXF-13287</strain>
    </source>
</reference>
<accession>A0AA38RW76</accession>
<feature type="transmembrane region" description="Helical" evidence="2">
    <location>
        <begin position="6"/>
        <end position="28"/>
    </location>
</feature>
<name>A0AA38RW76_9PEZI</name>
<proteinExistence type="predicted"/>
<keyword evidence="4" id="KW-1185">Reference proteome</keyword>
<gene>
    <name evidence="3" type="ORF">NKR19_g5627</name>
</gene>
<keyword evidence="2" id="KW-0472">Membrane</keyword>
<evidence type="ECO:0000313" key="4">
    <source>
        <dbReference type="Proteomes" id="UP001174691"/>
    </source>
</evidence>
<sequence>MEHNRLEIILLACGILILVALLFIVLYLGHRKCNQERRDSQESQRNHGSHGQGRECLFKQVFADHPDHDSPLLDSGGSPSFIATVRKRSLSLAGAAQHELLDLDLGRNLQGYGKGEEGGTLLDGDPKGGQLEESADEEGPGDRSDTEAVSSST</sequence>
<dbReference type="EMBL" id="JANBVN010000079">
    <property type="protein sequence ID" value="KAJ9149573.1"/>
    <property type="molecule type" value="Genomic_DNA"/>
</dbReference>
<dbReference type="AlphaFoldDB" id="A0AA38RW76"/>
<organism evidence="3 4">
    <name type="scientific">Coniochaeta hoffmannii</name>
    <dbReference type="NCBI Taxonomy" id="91930"/>
    <lineage>
        <taxon>Eukaryota</taxon>
        <taxon>Fungi</taxon>
        <taxon>Dikarya</taxon>
        <taxon>Ascomycota</taxon>
        <taxon>Pezizomycotina</taxon>
        <taxon>Sordariomycetes</taxon>
        <taxon>Sordariomycetidae</taxon>
        <taxon>Coniochaetales</taxon>
        <taxon>Coniochaetaceae</taxon>
        <taxon>Coniochaeta</taxon>
    </lineage>
</organism>
<dbReference type="Proteomes" id="UP001174691">
    <property type="component" value="Unassembled WGS sequence"/>
</dbReference>
<comment type="caution">
    <text evidence="3">The sequence shown here is derived from an EMBL/GenBank/DDBJ whole genome shotgun (WGS) entry which is preliminary data.</text>
</comment>
<feature type="region of interest" description="Disordered" evidence="1">
    <location>
        <begin position="114"/>
        <end position="153"/>
    </location>
</feature>
<keyword evidence="2" id="KW-1133">Transmembrane helix</keyword>
<evidence type="ECO:0000256" key="1">
    <source>
        <dbReference type="SAM" id="MobiDB-lite"/>
    </source>
</evidence>
<evidence type="ECO:0000256" key="2">
    <source>
        <dbReference type="SAM" id="Phobius"/>
    </source>
</evidence>
<keyword evidence="2" id="KW-0812">Transmembrane</keyword>
<evidence type="ECO:0000313" key="3">
    <source>
        <dbReference type="EMBL" id="KAJ9149573.1"/>
    </source>
</evidence>